<comment type="caution">
    <text evidence="1">The sequence shown here is derived from an EMBL/GenBank/DDBJ whole genome shotgun (WGS) entry which is preliminary data.</text>
</comment>
<sequence length="271" mass="28954">MRAFTVLTALVAASVATVHALPTGTRGDTDNGRDVVARGTIRSHQCSFDVTEAVVEVPGEDASRAADSKNSRGLFRFRRARRDQTVKTESSRSILRSMIPSRRRRDARDEQGVYQRGNAKSVESVITTNSYSSNGQDEVIPTLRRESVESVSTIRSSAPSGQDGIMQLVKGRESTESVASGNSGYSHAGRAGVKQLVKGRKRTESVASGNSNYSHEGRAGVTQLIKGRESTESVASGSSNYSHEGQAGVTQLIKGRESTESVATSSYSHAG</sequence>
<name>A0ACB8B2C6_9AGAM</name>
<gene>
    <name evidence="1" type="ORF">BV22DRAFT_1199571</name>
</gene>
<organism evidence="1 2">
    <name type="scientific">Leucogyrophana mollusca</name>
    <dbReference type="NCBI Taxonomy" id="85980"/>
    <lineage>
        <taxon>Eukaryota</taxon>
        <taxon>Fungi</taxon>
        <taxon>Dikarya</taxon>
        <taxon>Basidiomycota</taxon>
        <taxon>Agaricomycotina</taxon>
        <taxon>Agaricomycetes</taxon>
        <taxon>Agaricomycetidae</taxon>
        <taxon>Boletales</taxon>
        <taxon>Boletales incertae sedis</taxon>
        <taxon>Leucogyrophana</taxon>
    </lineage>
</organism>
<keyword evidence="2" id="KW-1185">Reference proteome</keyword>
<dbReference type="Proteomes" id="UP000790709">
    <property type="component" value="Unassembled WGS sequence"/>
</dbReference>
<protein>
    <submittedName>
        <fullName evidence="1">Uncharacterized protein</fullName>
    </submittedName>
</protein>
<proteinExistence type="predicted"/>
<accession>A0ACB8B2C6</accession>
<evidence type="ECO:0000313" key="1">
    <source>
        <dbReference type="EMBL" id="KAH7919278.1"/>
    </source>
</evidence>
<dbReference type="EMBL" id="MU266675">
    <property type="protein sequence ID" value="KAH7919278.1"/>
    <property type="molecule type" value="Genomic_DNA"/>
</dbReference>
<evidence type="ECO:0000313" key="2">
    <source>
        <dbReference type="Proteomes" id="UP000790709"/>
    </source>
</evidence>
<reference evidence="1" key="1">
    <citation type="journal article" date="2021" name="New Phytol.">
        <title>Evolutionary innovations through gain and loss of genes in the ectomycorrhizal Boletales.</title>
        <authorList>
            <person name="Wu G."/>
            <person name="Miyauchi S."/>
            <person name="Morin E."/>
            <person name="Kuo A."/>
            <person name="Drula E."/>
            <person name="Varga T."/>
            <person name="Kohler A."/>
            <person name="Feng B."/>
            <person name="Cao Y."/>
            <person name="Lipzen A."/>
            <person name="Daum C."/>
            <person name="Hundley H."/>
            <person name="Pangilinan J."/>
            <person name="Johnson J."/>
            <person name="Barry K."/>
            <person name="LaButti K."/>
            <person name="Ng V."/>
            <person name="Ahrendt S."/>
            <person name="Min B."/>
            <person name="Choi I.G."/>
            <person name="Park H."/>
            <person name="Plett J.M."/>
            <person name="Magnuson J."/>
            <person name="Spatafora J.W."/>
            <person name="Nagy L.G."/>
            <person name="Henrissat B."/>
            <person name="Grigoriev I.V."/>
            <person name="Yang Z.L."/>
            <person name="Xu J."/>
            <person name="Martin F.M."/>
        </authorList>
    </citation>
    <scope>NUCLEOTIDE SEQUENCE</scope>
    <source>
        <strain evidence="1">KUC20120723A-06</strain>
    </source>
</reference>